<dbReference type="EMBL" id="QQAZ01000003">
    <property type="protein sequence ID" value="RDI52786.1"/>
    <property type="molecule type" value="Genomic_DNA"/>
</dbReference>
<dbReference type="STRING" id="1210089.GCA_001613165_03631"/>
<sequence length="167" mass="18565">MSLYRHVGSKDELLILLLDRVVGELPRPDLPEDPRERLVALLTWQHDQLAARPWIVDVLARGDLMAPSIVWLLEAIYDAWQASGLTLDQAATANRIVWAFTLGDLRQRAATVHPPGREQYQVSVPAGADPGEHPTLAALREYWTAPDRRDHFAADLALLVHALTGTA</sequence>
<name>A0A370H8S3_9NOCA</name>
<keyword evidence="5" id="KW-1185">Reference proteome</keyword>
<dbReference type="InterPro" id="IPR004111">
    <property type="entry name" value="Repressor_TetR_C"/>
</dbReference>
<evidence type="ECO:0000259" key="3">
    <source>
        <dbReference type="Pfam" id="PF02909"/>
    </source>
</evidence>
<dbReference type="Proteomes" id="UP000255355">
    <property type="component" value="Unassembled WGS sequence"/>
</dbReference>
<proteinExistence type="predicted"/>
<evidence type="ECO:0000256" key="2">
    <source>
        <dbReference type="ARBA" id="ARBA00023163"/>
    </source>
</evidence>
<protein>
    <submittedName>
        <fullName evidence="4">Tetracycline repressor-like protein</fullName>
    </submittedName>
</protein>
<dbReference type="SUPFAM" id="SSF48498">
    <property type="entry name" value="Tetracyclin repressor-like, C-terminal domain"/>
    <property type="match status" value="1"/>
</dbReference>
<reference evidence="4 5" key="1">
    <citation type="submission" date="2018-07" db="EMBL/GenBank/DDBJ databases">
        <title>Genomic Encyclopedia of Type Strains, Phase IV (KMG-IV): sequencing the most valuable type-strain genomes for metagenomic binning, comparative biology and taxonomic classification.</title>
        <authorList>
            <person name="Goeker M."/>
        </authorList>
    </citation>
    <scope>NUCLEOTIDE SEQUENCE [LARGE SCALE GENOMIC DNA]</scope>
    <source>
        <strain evidence="4 5">DSM 44952</strain>
    </source>
</reference>
<dbReference type="AlphaFoldDB" id="A0A370H8S3"/>
<gene>
    <name evidence="4" type="ORF">DFR68_103172</name>
</gene>
<keyword evidence="1" id="KW-0805">Transcription regulation</keyword>
<dbReference type="Pfam" id="PF02909">
    <property type="entry name" value="TetR_C_1"/>
    <property type="match status" value="1"/>
</dbReference>
<evidence type="ECO:0000313" key="5">
    <source>
        <dbReference type="Proteomes" id="UP000255355"/>
    </source>
</evidence>
<feature type="domain" description="Tetracycline repressor TetR C-terminal" evidence="3">
    <location>
        <begin position="28"/>
        <end position="161"/>
    </location>
</feature>
<keyword evidence="2" id="KW-0804">Transcription</keyword>
<comment type="caution">
    <text evidence="4">The sequence shown here is derived from an EMBL/GenBank/DDBJ whole genome shotgun (WGS) entry which is preliminary data.</text>
</comment>
<dbReference type="InterPro" id="IPR036271">
    <property type="entry name" value="Tet_transcr_reg_TetR-rel_C_sf"/>
</dbReference>
<dbReference type="Gene3D" id="1.10.357.10">
    <property type="entry name" value="Tetracycline Repressor, domain 2"/>
    <property type="match status" value="1"/>
</dbReference>
<dbReference type="GO" id="GO:0045892">
    <property type="term" value="P:negative regulation of DNA-templated transcription"/>
    <property type="evidence" value="ECO:0007669"/>
    <property type="project" value="InterPro"/>
</dbReference>
<organism evidence="4 5">
    <name type="scientific">Nocardia mexicana</name>
    <dbReference type="NCBI Taxonomy" id="279262"/>
    <lineage>
        <taxon>Bacteria</taxon>
        <taxon>Bacillati</taxon>
        <taxon>Actinomycetota</taxon>
        <taxon>Actinomycetes</taxon>
        <taxon>Mycobacteriales</taxon>
        <taxon>Nocardiaceae</taxon>
        <taxon>Nocardia</taxon>
    </lineage>
</organism>
<evidence type="ECO:0000256" key="1">
    <source>
        <dbReference type="ARBA" id="ARBA00023015"/>
    </source>
</evidence>
<accession>A0A370H8S3</accession>
<evidence type="ECO:0000313" key="4">
    <source>
        <dbReference type="EMBL" id="RDI52786.1"/>
    </source>
</evidence>